<dbReference type="Pfam" id="PF01682">
    <property type="entry name" value="DB"/>
    <property type="match status" value="1"/>
</dbReference>
<dbReference type="InterPro" id="IPR002602">
    <property type="entry name" value="DB"/>
</dbReference>
<gene>
    <name evidence="2" type="ORF">NLS_LOCUS8336</name>
    <name evidence="3" type="ORF">NLS_LOCUS9403</name>
</gene>
<dbReference type="OrthoDB" id="5798149at2759"/>
<dbReference type="PANTHER" id="PTHR46705:SF10">
    <property type="entry name" value="DOMAIN OF UNKNOWN FUNCTION DB DOMAIN-CONTAINING PROTEIN"/>
    <property type="match status" value="1"/>
</dbReference>
<dbReference type="EMBL" id="UYRX01001031">
    <property type="protein sequence ID" value="VDK87784.1"/>
    <property type="molecule type" value="Genomic_DNA"/>
</dbReference>
<sequence>MLLIAQPDLDTTLTKKQIPRPFSAAGNDGSRHGFGKTNGIGMPWKRVVQLPKISVGQRPTKFRTSGNSNEIALAASVNSLNSTGLLPYQQRRNTYQYREQYHTAAPFFPSRAQHYSAAQSSPLYYNPWDPLGLLNNPFWKSIFPNLFAPQPQLLVSTTLKPTQTNLDEMLKGVGLQEGLALPKQSSLSPNEKLSLCCTKQNLSPHCQILCNYDAFTERTLVTAVVTNQCPGYELEMAFNCATSRADHSACCIRSGISEYRNGHCMVFCTTHLGNPRNTLQYIDCLQVFDRIKNCYREYHIVNPNIYGDL</sequence>
<keyword evidence="4" id="KW-1185">Reference proteome</keyword>
<evidence type="ECO:0000313" key="4">
    <source>
        <dbReference type="Proteomes" id="UP000277928"/>
    </source>
</evidence>
<organism evidence="2 4">
    <name type="scientific">Litomosoides sigmodontis</name>
    <name type="common">Filarial nematode worm</name>
    <dbReference type="NCBI Taxonomy" id="42156"/>
    <lineage>
        <taxon>Eukaryota</taxon>
        <taxon>Metazoa</taxon>
        <taxon>Ecdysozoa</taxon>
        <taxon>Nematoda</taxon>
        <taxon>Chromadorea</taxon>
        <taxon>Rhabditida</taxon>
        <taxon>Spirurina</taxon>
        <taxon>Spiruromorpha</taxon>
        <taxon>Filarioidea</taxon>
        <taxon>Onchocercidae</taxon>
        <taxon>Litomosoides</taxon>
    </lineage>
</organism>
<accession>A0A3P6VCU8</accession>
<name>A0A3P6VCU8_LITSI</name>
<protein>
    <recommendedName>
        <fullName evidence="1">Domain of unknown function DB domain-containing protein</fullName>
    </recommendedName>
</protein>
<dbReference type="AlphaFoldDB" id="A0A3P6VCU8"/>
<feature type="domain" description="Domain of unknown function DB" evidence="1">
    <location>
        <begin position="196"/>
        <end position="295"/>
    </location>
</feature>
<evidence type="ECO:0000313" key="3">
    <source>
        <dbReference type="EMBL" id="VDM91625.1"/>
    </source>
</evidence>
<evidence type="ECO:0000259" key="1">
    <source>
        <dbReference type="Pfam" id="PF01682"/>
    </source>
</evidence>
<evidence type="ECO:0000313" key="2">
    <source>
        <dbReference type="EMBL" id="VDK87784.1"/>
    </source>
</evidence>
<dbReference type="EMBL" id="UYRX01001566">
    <property type="protein sequence ID" value="VDM91625.1"/>
    <property type="molecule type" value="Genomic_DNA"/>
</dbReference>
<dbReference type="Proteomes" id="UP000277928">
    <property type="component" value="Unassembled WGS sequence"/>
</dbReference>
<reference evidence="2 4" key="1">
    <citation type="submission" date="2018-08" db="EMBL/GenBank/DDBJ databases">
        <authorList>
            <person name="Laetsch R D."/>
            <person name="Stevens L."/>
            <person name="Kumar S."/>
            <person name="Blaxter L. M."/>
        </authorList>
    </citation>
    <scope>NUCLEOTIDE SEQUENCE [LARGE SCALE GENOMIC DNA]</scope>
</reference>
<proteinExistence type="predicted"/>
<dbReference type="OMA" id="LCCKKQN"/>
<dbReference type="PANTHER" id="PTHR46705">
    <property type="entry name" value="PROTEIN CBG09805"/>
    <property type="match status" value="1"/>
</dbReference>